<proteinExistence type="predicted"/>
<organism evidence="1 2">
    <name type="scientific">Araneus ventricosus</name>
    <name type="common">Orbweaver spider</name>
    <name type="synonym">Epeira ventricosa</name>
    <dbReference type="NCBI Taxonomy" id="182803"/>
    <lineage>
        <taxon>Eukaryota</taxon>
        <taxon>Metazoa</taxon>
        <taxon>Ecdysozoa</taxon>
        <taxon>Arthropoda</taxon>
        <taxon>Chelicerata</taxon>
        <taxon>Arachnida</taxon>
        <taxon>Araneae</taxon>
        <taxon>Araneomorphae</taxon>
        <taxon>Entelegynae</taxon>
        <taxon>Araneoidea</taxon>
        <taxon>Araneidae</taxon>
        <taxon>Araneus</taxon>
    </lineage>
</organism>
<keyword evidence="2" id="KW-1185">Reference proteome</keyword>
<evidence type="ECO:0000313" key="2">
    <source>
        <dbReference type="Proteomes" id="UP000499080"/>
    </source>
</evidence>
<dbReference type="OrthoDB" id="6418978at2759"/>
<comment type="caution">
    <text evidence="1">The sequence shown here is derived from an EMBL/GenBank/DDBJ whole genome shotgun (WGS) entry which is preliminary data.</text>
</comment>
<sequence>MVIEQRRIYFEADNYIYNYRAVKWAGRCSFLQMEPSIEQLEAGISSWRIDVKVLLMERKCWRIVTRTGIKPEEAKCKEYRDFNSRKDKADSKIYLNISKIIDA</sequence>
<dbReference type="EMBL" id="BGPR01000717">
    <property type="protein sequence ID" value="GBM32775.1"/>
    <property type="molecule type" value="Genomic_DNA"/>
</dbReference>
<gene>
    <name evidence="1" type="ORF">AVEN_83741_1</name>
</gene>
<evidence type="ECO:0000313" key="1">
    <source>
        <dbReference type="EMBL" id="GBM32775.1"/>
    </source>
</evidence>
<name>A0A4Y2EY02_ARAVE</name>
<dbReference type="Proteomes" id="UP000499080">
    <property type="component" value="Unassembled WGS sequence"/>
</dbReference>
<accession>A0A4Y2EY02</accession>
<reference evidence="1 2" key="1">
    <citation type="journal article" date="2019" name="Sci. Rep.">
        <title>Orb-weaving spider Araneus ventricosus genome elucidates the spidroin gene catalogue.</title>
        <authorList>
            <person name="Kono N."/>
            <person name="Nakamura H."/>
            <person name="Ohtoshi R."/>
            <person name="Moran D.A.P."/>
            <person name="Shinohara A."/>
            <person name="Yoshida Y."/>
            <person name="Fujiwara M."/>
            <person name="Mori M."/>
            <person name="Tomita M."/>
            <person name="Arakawa K."/>
        </authorList>
    </citation>
    <scope>NUCLEOTIDE SEQUENCE [LARGE SCALE GENOMIC DNA]</scope>
</reference>
<protein>
    <submittedName>
        <fullName evidence="1">Uncharacterized protein</fullName>
    </submittedName>
</protein>
<dbReference type="AlphaFoldDB" id="A0A4Y2EY02"/>